<keyword evidence="2" id="KW-1185">Reference proteome</keyword>
<evidence type="ECO:0000313" key="2">
    <source>
        <dbReference type="Proteomes" id="UP000604117"/>
    </source>
</evidence>
<gene>
    <name evidence="1" type="ORF">Asi02nite_55140</name>
</gene>
<sequence>MVFWVGSWLTDLRMLAALGLWIMDRSLGAEDRDLSVAVEPGGLIVSGVVDIRNLPGRVVLCGQDVNVVLLDVGVAGYQRQAFDLSLSYKHPIEGVAVVWR</sequence>
<organism evidence="1 2">
    <name type="scientific">Asanoa siamensis</name>
    <dbReference type="NCBI Taxonomy" id="926357"/>
    <lineage>
        <taxon>Bacteria</taxon>
        <taxon>Bacillati</taxon>
        <taxon>Actinomycetota</taxon>
        <taxon>Actinomycetes</taxon>
        <taxon>Micromonosporales</taxon>
        <taxon>Micromonosporaceae</taxon>
        <taxon>Asanoa</taxon>
    </lineage>
</organism>
<dbReference type="Proteomes" id="UP000604117">
    <property type="component" value="Unassembled WGS sequence"/>
</dbReference>
<dbReference type="EMBL" id="BONE01000051">
    <property type="protein sequence ID" value="GIF75996.1"/>
    <property type="molecule type" value="Genomic_DNA"/>
</dbReference>
<evidence type="ECO:0000313" key="1">
    <source>
        <dbReference type="EMBL" id="GIF75996.1"/>
    </source>
</evidence>
<reference evidence="1 2" key="1">
    <citation type="submission" date="2021-01" db="EMBL/GenBank/DDBJ databases">
        <title>Whole genome shotgun sequence of Asanoa siamensis NBRC 107932.</title>
        <authorList>
            <person name="Komaki H."/>
            <person name="Tamura T."/>
        </authorList>
    </citation>
    <scope>NUCLEOTIDE SEQUENCE [LARGE SCALE GENOMIC DNA]</scope>
    <source>
        <strain evidence="1 2">NBRC 107932</strain>
    </source>
</reference>
<proteinExistence type="predicted"/>
<accession>A0ABQ4CXJ9</accession>
<protein>
    <submittedName>
        <fullName evidence="1">Uncharacterized protein</fullName>
    </submittedName>
</protein>
<name>A0ABQ4CXJ9_9ACTN</name>
<comment type="caution">
    <text evidence="1">The sequence shown here is derived from an EMBL/GenBank/DDBJ whole genome shotgun (WGS) entry which is preliminary data.</text>
</comment>